<dbReference type="PANTHER" id="PTHR43477">
    <property type="entry name" value="DIHYDROANTICAPSIN 7-DEHYDROGENASE"/>
    <property type="match status" value="1"/>
</dbReference>
<dbReference type="EMBL" id="ML735360">
    <property type="protein sequence ID" value="KAE8384654.1"/>
    <property type="molecule type" value="Genomic_DNA"/>
</dbReference>
<dbReference type="InterPro" id="IPR057571">
    <property type="entry name" value="SDR_PhqE-like"/>
</dbReference>
<dbReference type="AlphaFoldDB" id="A0A5N7BS52"/>
<gene>
    <name evidence="4" type="ORF">BDV23DRAFT_176864</name>
</gene>
<comment type="similarity">
    <text evidence="1">Belongs to the short-chain dehydrogenases/reductases (SDR) family.</text>
</comment>
<sequence length="234" mass="24886">MSSKVANKNILLLGGTAGISLTVAKEALQSGANISVTSSSEDRVQKALKTLSATTPDAPLHQKKLGETIENLLKFTAELSPIDHIVFTAGNIPPLVPLANASFCHFKIFLTVRFFGAMAVGKYAPKYMANNRCSPITLTNGAQSQKPTFWGLAVTVAPVRVNAVSPGFIDTDLHQGLSKEIHDGAIKKYSEQSLTNDVGYPEDAAEAYIYLMKDYFTTGTIAHTSVGGVGGLLV</sequence>
<proteinExistence type="inferred from homology"/>
<dbReference type="InterPro" id="IPR051122">
    <property type="entry name" value="SDR_DHRS6-like"/>
</dbReference>
<keyword evidence="3" id="KW-0560">Oxidoreductase</keyword>
<dbReference type="OrthoDB" id="294295at2759"/>
<accession>A0A5N7BS52</accession>
<evidence type="ECO:0000256" key="3">
    <source>
        <dbReference type="ARBA" id="ARBA00023002"/>
    </source>
</evidence>
<dbReference type="InterPro" id="IPR002347">
    <property type="entry name" value="SDR_fam"/>
</dbReference>
<dbReference type="Pfam" id="PF23441">
    <property type="entry name" value="SDR"/>
    <property type="match status" value="1"/>
</dbReference>
<dbReference type="InterPro" id="IPR036291">
    <property type="entry name" value="NAD(P)-bd_dom_sf"/>
</dbReference>
<dbReference type="Gene3D" id="3.40.50.720">
    <property type="entry name" value="NAD(P)-binding Rossmann-like Domain"/>
    <property type="match status" value="1"/>
</dbReference>
<protein>
    <submittedName>
        <fullName evidence="4">NAD(P)-binding protein</fullName>
    </submittedName>
</protein>
<dbReference type="Proteomes" id="UP000326877">
    <property type="component" value="Unassembled WGS sequence"/>
</dbReference>
<dbReference type="GO" id="GO:0016491">
    <property type="term" value="F:oxidoreductase activity"/>
    <property type="evidence" value="ECO:0007669"/>
    <property type="project" value="UniProtKB-KW"/>
</dbReference>
<reference evidence="4" key="1">
    <citation type="submission" date="2019-04" db="EMBL/GenBank/DDBJ databases">
        <title>Friends and foes A comparative genomics studyof 23 Aspergillus species from section Flavi.</title>
        <authorList>
            <consortium name="DOE Joint Genome Institute"/>
            <person name="Kjaerbolling I."/>
            <person name="Vesth T."/>
            <person name="Frisvad J.C."/>
            <person name="Nybo J.L."/>
            <person name="Theobald S."/>
            <person name="Kildgaard S."/>
            <person name="Isbrandt T."/>
            <person name="Kuo A."/>
            <person name="Sato A."/>
            <person name="Lyhne E.K."/>
            <person name="Kogle M.E."/>
            <person name="Wiebenga A."/>
            <person name="Kun R.S."/>
            <person name="Lubbers R.J."/>
            <person name="Makela M.R."/>
            <person name="Barry K."/>
            <person name="Chovatia M."/>
            <person name="Clum A."/>
            <person name="Daum C."/>
            <person name="Haridas S."/>
            <person name="He G."/>
            <person name="LaButti K."/>
            <person name="Lipzen A."/>
            <person name="Mondo S."/>
            <person name="Riley R."/>
            <person name="Salamov A."/>
            <person name="Simmons B.A."/>
            <person name="Magnuson J.K."/>
            <person name="Henrissat B."/>
            <person name="Mortensen U.H."/>
            <person name="Larsen T.O."/>
            <person name="Devries R.P."/>
            <person name="Grigoriev I.V."/>
            <person name="Machida M."/>
            <person name="Baker S.E."/>
            <person name="Andersen M.R."/>
        </authorList>
    </citation>
    <scope>NUCLEOTIDE SEQUENCE [LARGE SCALE GENOMIC DNA]</scope>
    <source>
        <strain evidence="4">IBT 14317</strain>
    </source>
</reference>
<dbReference type="PANTHER" id="PTHR43477:SF1">
    <property type="entry name" value="DIHYDROANTICAPSIN 7-DEHYDROGENASE"/>
    <property type="match status" value="1"/>
</dbReference>
<dbReference type="PRINTS" id="PR00081">
    <property type="entry name" value="GDHRDH"/>
</dbReference>
<evidence type="ECO:0000256" key="1">
    <source>
        <dbReference type="ARBA" id="ARBA00006484"/>
    </source>
</evidence>
<keyword evidence="2" id="KW-0521">NADP</keyword>
<dbReference type="SUPFAM" id="SSF51735">
    <property type="entry name" value="NAD(P)-binding Rossmann-fold domains"/>
    <property type="match status" value="1"/>
</dbReference>
<name>A0A5N7BS52_PETAA</name>
<evidence type="ECO:0000256" key="2">
    <source>
        <dbReference type="ARBA" id="ARBA00022857"/>
    </source>
</evidence>
<evidence type="ECO:0000313" key="4">
    <source>
        <dbReference type="EMBL" id="KAE8384654.1"/>
    </source>
</evidence>
<organism evidence="4">
    <name type="scientific">Petromyces alliaceus</name>
    <name type="common">Aspergillus alliaceus</name>
    <dbReference type="NCBI Taxonomy" id="209559"/>
    <lineage>
        <taxon>Eukaryota</taxon>
        <taxon>Fungi</taxon>
        <taxon>Dikarya</taxon>
        <taxon>Ascomycota</taxon>
        <taxon>Pezizomycotina</taxon>
        <taxon>Eurotiomycetes</taxon>
        <taxon>Eurotiomycetidae</taxon>
        <taxon>Eurotiales</taxon>
        <taxon>Aspergillaceae</taxon>
        <taxon>Aspergillus</taxon>
        <taxon>Aspergillus subgen. Circumdati</taxon>
    </lineage>
</organism>